<dbReference type="RefSeq" id="WP_306410822.1">
    <property type="nucleotide sequence ID" value="NZ_JANFPI010000002.1"/>
</dbReference>
<dbReference type="PANTHER" id="PTHR30537">
    <property type="entry name" value="HTH-TYPE TRANSCRIPTIONAL REGULATOR"/>
    <property type="match status" value="1"/>
</dbReference>
<dbReference type="CDD" id="cd08474">
    <property type="entry name" value="PBP2_CrgA_like_5"/>
    <property type="match status" value="1"/>
</dbReference>
<keyword evidence="7" id="KW-1185">Reference proteome</keyword>
<dbReference type="SUPFAM" id="SSF46785">
    <property type="entry name" value="Winged helix' DNA-binding domain"/>
    <property type="match status" value="1"/>
</dbReference>
<comment type="caution">
    <text evidence="6">The sequence shown here is derived from an EMBL/GenBank/DDBJ whole genome shotgun (WGS) entry which is preliminary data.</text>
</comment>
<dbReference type="InterPro" id="IPR005119">
    <property type="entry name" value="LysR_subst-bd"/>
</dbReference>
<keyword evidence="3" id="KW-0238">DNA-binding</keyword>
<dbReference type="PROSITE" id="PS50931">
    <property type="entry name" value="HTH_LYSR"/>
    <property type="match status" value="1"/>
</dbReference>
<gene>
    <name evidence="6" type="ORF">NOF55_08025</name>
</gene>
<evidence type="ECO:0000256" key="2">
    <source>
        <dbReference type="ARBA" id="ARBA00023015"/>
    </source>
</evidence>
<dbReference type="InterPro" id="IPR036388">
    <property type="entry name" value="WH-like_DNA-bd_sf"/>
</dbReference>
<evidence type="ECO:0000313" key="7">
    <source>
        <dbReference type="Proteomes" id="UP001208771"/>
    </source>
</evidence>
<dbReference type="PRINTS" id="PR00039">
    <property type="entry name" value="HTHLYSR"/>
</dbReference>
<accession>A0AAE3MXI9</accession>
<sequence length="310" mass="33913">MKMDLNLLPLFLAVAEEHNFRAAADRLGVTRSAVSQGIRRLEDAFGTALVMRTTRSVRLTEAGERLHEALSRPLADIGTALEGVAAENAPRGLLRIAATSIAERFLSGPLIASFAAAHPGITIDVTVTDEEFDIVAAGYDAGVRLGEVIEQDMIAIPLTGDQRETVVAAPAYLAAHGAPAHPRDLVRHRCIGWRPAPNVAPYRWEFEENGVPFDVAVEPQITTNDLRLMLRTALAGGGITFAPEETFRPFVETGELVPLLQGFLPPFPGFFLYFPQRRNMAPKMRALIDHVRDFRSLPPSSRTARKSSPF</sequence>
<dbReference type="GO" id="GO:0043565">
    <property type="term" value="F:sequence-specific DNA binding"/>
    <property type="evidence" value="ECO:0007669"/>
    <property type="project" value="TreeGrafter"/>
</dbReference>
<dbReference type="Gene3D" id="1.10.10.10">
    <property type="entry name" value="Winged helix-like DNA-binding domain superfamily/Winged helix DNA-binding domain"/>
    <property type="match status" value="1"/>
</dbReference>
<evidence type="ECO:0000256" key="1">
    <source>
        <dbReference type="ARBA" id="ARBA00009437"/>
    </source>
</evidence>
<reference evidence="6" key="1">
    <citation type="submission" date="2022-07" db="EMBL/GenBank/DDBJ databases">
        <title>Ectorhizobium quercum gen.nov., sp. nov.</title>
        <authorList>
            <person name="Ma T."/>
            <person name="Li Y."/>
        </authorList>
    </citation>
    <scope>NUCLEOTIDE SEQUENCE</scope>
    <source>
        <strain evidence="6">BDR2-2</strain>
    </source>
</reference>
<keyword evidence="2" id="KW-0805">Transcription regulation</keyword>
<dbReference type="EMBL" id="JANFPI010000002">
    <property type="protein sequence ID" value="MCX8997053.1"/>
    <property type="molecule type" value="Genomic_DNA"/>
</dbReference>
<dbReference type="Gene3D" id="3.40.190.290">
    <property type="match status" value="1"/>
</dbReference>
<dbReference type="Pfam" id="PF03466">
    <property type="entry name" value="LysR_substrate"/>
    <property type="match status" value="1"/>
</dbReference>
<organism evidence="6 7">
    <name type="scientific">Ectorhizobium quercum</name>
    <dbReference type="NCBI Taxonomy" id="2965071"/>
    <lineage>
        <taxon>Bacteria</taxon>
        <taxon>Pseudomonadati</taxon>
        <taxon>Pseudomonadota</taxon>
        <taxon>Alphaproteobacteria</taxon>
        <taxon>Hyphomicrobiales</taxon>
        <taxon>Rhizobiaceae</taxon>
        <taxon>Ectorhizobium</taxon>
    </lineage>
</organism>
<dbReference type="InterPro" id="IPR036390">
    <property type="entry name" value="WH_DNA-bd_sf"/>
</dbReference>
<protein>
    <submittedName>
        <fullName evidence="6">LysR family transcriptional regulator</fullName>
    </submittedName>
</protein>
<proteinExistence type="inferred from homology"/>
<name>A0AAE3MXI9_9HYPH</name>
<dbReference type="AlphaFoldDB" id="A0AAE3MXI9"/>
<evidence type="ECO:0000256" key="4">
    <source>
        <dbReference type="ARBA" id="ARBA00023163"/>
    </source>
</evidence>
<dbReference type="Pfam" id="PF00126">
    <property type="entry name" value="HTH_1"/>
    <property type="match status" value="1"/>
</dbReference>
<dbReference type="InterPro" id="IPR058163">
    <property type="entry name" value="LysR-type_TF_proteobact-type"/>
</dbReference>
<feature type="domain" description="HTH lysR-type" evidence="5">
    <location>
        <begin position="3"/>
        <end position="60"/>
    </location>
</feature>
<dbReference type="GO" id="GO:0006351">
    <property type="term" value="P:DNA-templated transcription"/>
    <property type="evidence" value="ECO:0007669"/>
    <property type="project" value="TreeGrafter"/>
</dbReference>
<dbReference type="PANTHER" id="PTHR30537:SF1">
    <property type="entry name" value="HTH-TYPE TRANSCRIPTIONAL REGULATOR PGRR"/>
    <property type="match status" value="1"/>
</dbReference>
<dbReference type="FunFam" id="1.10.10.10:FF:000001">
    <property type="entry name" value="LysR family transcriptional regulator"/>
    <property type="match status" value="1"/>
</dbReference>
<dbReference type="Proteomes" id="UP001208771">
    <property type="component" value="Unassembled WGS sequence"/>
</dbReference>
<dbReference type="InterPro" id="IPR000847">
    <property type="entry name" value="LysR_HTH_N"/>
</dbReference>
<evidence type="ECO:0000256" key="3">
    <source>
        <dbReference type="ARBA" id="ARBA00023125"/>
    </source>
</evidence>
<dbReference type="GO" id="GO:0003700">
    <property type="term" value="F:DNA-binding transcription factor activity"/>
    <property type="evidence" value="ECO:0007669"/>
    <property type="project" value="InterPro"/>
</dbReference>
<dbReference type="SUPFAM" id="SSF53850">
    <property type="entry name" value="Periplasmic binding protein-like II"/>
    <property type="match status" value="1"/>
</dbReference>
<comment type="similarity">
    <text evidence="1">Belongs to the LysR transcriptional regulatory family.</text>
</comment>
<keyword evidence="4" id="KW-0804">Transcription</keyword>
<evidence type="ECO:0000259" key="5">
    <source>
        <dbReference type="PROSITE" id="PS50931"/>
    </source>
</evidence>
<evidence type="ECO:0000313" key="6">
    <source>
        <dbReference type="EMBL" id="MCX8997053.1"/>
    </source>
</evidence>